<dbReference type="SUPFAM" id="SSF54523">
    <property type="entry name" value="Pili subunits"/>
    <property type="match status" value="1"/>
</dbReference>
<keyword evidence="1" id="KW-0812">Transmembrane</keyword>
<dbReference type="InterPro" id="IPR045584">
    <property type="entry name" value="Pilin-like"/>
</dbReference>
<dbReference type="Pfam" id="PF07596">
    <property type="entry name" value="SBP_bac_10"/>
    <property type="match status" value="1"/>
</dbReference>
<dbReference type="Pfam" id="PF07963">
    <property type="entry name" value="N_methyl"/>
    <property type="match status" value="1"/>
</dbReference>
<feature type="domain" description="DUF1559" evidence="2">
    <location>
        <begin position="33"/>
        <end position="279"/>
    </location>
</feature>
<keyword evidence="1" id="KW-1133">Transmembrane helix</keyword>
<dbReference type="NCBIfam" id="TIGR04294">
    <property type="entry name" value="pre_pil_HX9DG"/>
    <property type="match status" value="1"/>
</dbReference>
<evidence type="ECO:0000313" key="4">
    <source>
        <dbReference type="Proteomes" id="UP000676565"/>
    </source>
</evidence>
<dbReference type="PANTHER" id="PTHR30093:SF2">
    <property type="entry name" value="TYPE II SECRETION SYSTEM PROTEIN H"/>
    <property type="match status" value="1"/>
</dbReference>
<protein>
    <submittedName>
        <fullName evidence="3">DUF1559 domain-containing protein</fullName>
    </submittedName>
</protein>
<proteinExistence type="predicted"/>
<dbReference type="Proteomes" id="UP000676565">
    <property type="component" value="Unassembled WGS sequence"/>
</dbReference>
<keyword evidence="1" id="KW-0472">Membrane</keyword>
<dbReference type="Gene3D" id="3.30.700.10">
    <property type="entry name" value="Glycoprotein, Type 4 Pilin"/>
    <property type="match status" value="1"/>
</dbReference>
<sequence length="301" mass="32286">MNRRTRRAFTLIELLVVIAIIAILIGLLLPAVQKVREAAARMKCTNNLKQLGLGQHNHESSFGYFSGSLDKNPPAERSWSIPLLPYVEQQALFSMYDQTRPWFDPPATSKNQAVISAQLSVMMCPSSPVPNRLQTGVTDKGKAFTCWAGDYASCRQVKADIVAAGIVPVAGDGLLGKDVNRKPLEVTDGLSNTIMFGERAGGPQPYVNGKPNTAVAPGSGYGWGARANYIQLSGYLSDGVTAPGPRVMNANNDEFYSFHTGGGNFCFGDGSVRFVRESVTAPTFAALLTAMAGEVVASNDY</sequence>
<organism evidence="3 4">
    <name type="scientific">Gemmata palustris</name>
    <dbReference type="NCBI Taxonomy" id="2822762"/>
    <lineage>
        <taxon>Bacteria</taxon>
        <taxon>Pseudomonadati</taxon>
        <taxon>Planctomycetota</taxon>
        <taxon>Planctomycetia</taxon>
        <taxon>Gemmatales</taxon>
        <taxon>Gemmataceae</taxon>
        <taxon>Gemmata</taxon>
    </lineage>
</organism>
<evidence type="ECO:0000256" key="1">
    <source>
        <dbReference type="SAM" id="Phobius"/>
    </source>
</evidence>
<gene>
    <name evidence="3" type="ORF">J8F10_11390</name>
</gene>
<dbReference type="InterPro" id="IPR012902">
    <property type="entry name" value="N_methyl_site"/>
</dbReference>
<dbReference type="RefSeq" id="WP_210653943.1">
    <property type="nucleotide sequence ID" value="NZ_JAGKQQ010000001.1"/>
</dbReference>
<reference evidence="3 4" key="1">
    <citation type="submission" date="2021-04" db="EMBL/GenBank/DDBJ databases">
        <authorList>
            <person name="Ivanova A."/>
        </authorList>
    </citation>
    <scope>NUCLEOTIDE SEQUENCE [LARGE SCALE GENOMIC DNA]</scope>
    <source>
        <strain evidence="3 4">G18</strain>
    </source>
</reference>
<dbReference type="PANTHER" id="PTHR30093">
    <property type="entry name" value="GENERAL SECRETION PATHWAY PROTEIN G"/>
    <property type="match status" value="1"/>
</dbReference>
<dbReference type="InterPro" id="IPR027558">
    <property type="entry name" value="Pre_pil_HX9DG_C"/>
</dbReference>
<name>A0ABS5BQ64_9BACT</name>
<evidence type="ECO:0000259" key="2">
    <source>
        <dbReference type="Pfam" id="PF07596"/>
    </source>
</evidence>
<evidence type="ECO:0000313" key="3">
    <source>
        <dbReference type="EMBL" id="MBP3955889.1"/>
    </source>
</evidence>
<keyword evidence="4" id="KW-1185">Reference proteome</keyword>
<accession>A0ABS5BQ64</accession>
<dbReference type="InterPro" id="IPR011453">
    <property type="entry name" value="DUF1559"/>
</dbReference>
<feature type="transmembrane region" description="Helical" evidence="1">
    <location>
        <begin position="12"/>
        <end position="32"/>
    </location>
</feature>
<dbReference type="NCBIfam" id="TIGR02532">
    <property type="entry name" value="IV_pilin_GFxxxE"/>
    <property type="match status" value="1"/>
</dbReference>
<comment type="caution">
    <text evidence="3">The sequence shown here is derived from an EMBL/GenBank/DDBJ whole genome shotgun (WGS) entry which is preliminary data.</text>
</comment>
<dbReference type="EMBL" id="JAGKQQ010000001">
    <property type="protein sequence ID" value="MBP3955889.1"/>
    <property type="molecule type" value="Genomic_DNA"/>
</dbReference>